<dbReference type="PATRIC" id="fig|322095.3.peg.464"/>
<reference evidence="2" key="1">
    <citation type="submission" date="2016-01" db="EMBL/GenBank/DDBJ databases">
        <authorList>
            <person name="Mitreva M."/>
            <person name="Pepin K.H."/>
            <person name="Mihindukulasuriya K.A."/>
            <person name="Fulton R."/>
            <person name="Fronick C."/>
            <person name="O'Laughlin M."/>
            <person name="Miner T."/>
            <person name="Herter B."/>
            <person name="Rosa B.A."/>
            <person name="Cordes M."/>
            <person name="Tomlinson C."/>
            <person name="Wollam A."/>
            <person name="Palsikar V.B."/>
            <person name="Mardis E.R."/>
            <person name="Wilson R.K."/>
        </authorList>
    </citation>
    <scope>NUCLEOTIDE SEQUENCE [LARGE SCALE GENOMIC DNA]</scope>
    <source>
        <strain evidence="2">KA00683</strain>
    </source>
</reference>
<comment type="caution">
    <text evidence="1">The sequence shown here is derived from an EMBL/GenBank/DDBJ whole genome shotgun (WGS) entry which is preliminary data.</text>
</comment>
<proteinExistence type="predicted"/>
<accession>A0A134BCJ0</accession>
<evidence type="ECO:0000313" key="2">
    <source>
        <dbReference type="Proteomes" id="UP000070224"/>
    </source>
</evidence>
<dbReference type="AlphaFoldDB" id="A0A134BCJ0"/>
<feature type="non-terminal residue" evidence="1">
    <location>
        <position position="1"/>
    </location>
</feature>
<keyword evidence="2" id="KW-1185">Reference proteome</keyword>
<organism evidence="1 2">
    <name type="scientific">Porphyromonas somerae</name>
    <dbReference type="NCBI Taxonomy" id="322095"/>
    <lineage>
        <taxon>Bacteria</taxon>
        <taxon>Pseudomonadati</taxon>
        <taxon>Bacteroidota</taxon>
        <taxon>Bacteroidia</taxon>
        <taxon>Bacteroidales</taxon>
        <taxon>Porphyromonadaceae</taxon>
        <taxon>Porphyromonas</taxon>
    </lineage>
</organism>
<sequence>ASAVISISSPIRGGDQRAAGRRLASLYTTLLLYCGCYLQ</sequence>
<evidence type="ECO:0000313" key="1">
    <source>
        <dbReference type="EMBL" id="KXB77590.1"/>
    </source>
</evidence>
<protein>
    <submittedName>
        <fullName evidence="1">Uncharacterized protein</fullName>
    </submittedName>
</protein>
<name>A0A134BCJ0_9PORP</name>
<dbReference type="Proteomes" id="UP000070224">
    <property type="component" value="Unassembled WGS sequence"/>
</dbReference>
<dbReference type="EMBL" id="LSDK01000035">
    <property type="protein sequence ID" value="KXB77590.1"/>
    <property type="molecule type" value="Genomic_DNA"/>
</dbReference>
<gene>
    <name evidence="1" type="ORF">HMPREF3185_00472</name>
</gene>